<organism evidence="9 10">
    <name type="scientific">Diaphorina citri</name>
    <name type="common">Asian citrus psyllid</name>
    <dbReference type="NCBI Taxonomy" id="121845"/>
    <lineage>
        <taxon>Eukaryota</taxon>
        <taxon>Metazoa</taxon>
        <taxon>Ecdysozoa</taxon>
        <taxon>Arthropoda</taxon>
        <taxon>Hexapoda</taxon>
        <taxon>Insecta</taxon>
        <taxon>Pterygota</taxon>
        <taxon>Neoptera</taxon>
        <taxon>Paraneoptera</taxon>
        <taxon>Hemiptera</taxon>
        <taxon>Sternorrhyncha</taxon>
        <taxon>Psylloidea</taxon>
        <taxon>Psyllidae</taxon>
        <taxon>Diaphorininae</taxon>
        <taxon>Diaphorina</taxon>
    </lineage>
</organism>
<dbReference type="PANTHER" id="PTHR13139">
    <property type="entry name" value="RING FINGER AND CCCH-TYPE ZINC FINGER DOMAIN-CONTAINING PROTEIN"/>
    <property type="match status" value="1"/>
</dbReference>
<dbReference type="GO" id="GO:0061630">
    <property type="term" value="F:ubiquitin protein ligase activity"/>
    <property type="evidence" value="ECO:0007669"/>
    <property type="project" value="UniProtKB-EC"/>
</dbReference>
<dbReference type="Gene3D" id="3.30.40.10">
    <property type="entry name" value="Zinc/RING finger domain, C3HC4 (zinc finger)"/>
    <property type="match status" value="1"/>
</dbReference>
<dbReference type="GO" id="GO:0010494">
    <property type="term" value="C:cytoplasmic stress granule"/>
    <property type="evidence" value="ECO:0007669"/>
    <property type="project" value="TreeGrafter"/>
</dbReference>
<dbReference type="PaxDb" id="121845-A0A3Q0IQQ8"/>
<dbReference type="EC" id="2.3.2.27" evidence="2"/>
<dbReference type="Pfam" id="PF18386">
    <property type="entry name" value="ROQ_II"/>
    <property type="match status" value="1"/>
</dbReference>
<dbReference type="InterPro" id="IPR017907">
    <property type="entry name" value="Znf_RING_CS"/>
</dbReference>
<keyword evidence="5 7" id="KW-0863">Zinc-finger</keyword>
<dbReference type="CTD" id="39818"/>
<dbReference type="GO" id="GO:0008270">
    <property type="term" value="F:zinc ion binding"/>
    <property type="evidence" value="ECO:0007669"/>
    <property type="project" value="UniProtKB-KW"/>
</dbReference>
<evidence type="ECO:0000256" key="7">
    <source>
        <dbReference type="PROSITE-ProRule" id="PRU00175"/>
    </source>
</evidence>
<dbReference type="RefSeq" id="XP_026678587.1">
    <property type="nucleotide sequence ID" value="XM_026822786.1"/>
</dbReference>
<dbReference type="PROSITE" id="PS00518">
    <property type="entry name" value="ZF_RING_1"/>
    <property type="match status" value="1"/>
</dbReference>
<dbReference type="Pfam" id="PF21206">
    <property type="entry name" value="Roquin_1_2-like_ROQ"/>
    <property type="match status" value="1"/>
</dbReference>
<evidence type="ECO:0000256" key="5">
    <source>
        <dbReference type="ARBA" id="ARBA00022771"/>
    </source>
</evidence>
<dbReference type="KEGG" id="dci:103508077"/>
<name>A0A3Q0IQQ8_DIACI</name>
<dbReference type="GO" id="GO:0006511">
    <property type="term" value="P:ubiquitin-dependent protein catabolic process"/>
    <property type="evidence" value="ECO:0007669"/>
    <property type="project" value="TreeGrafter"/>
</dbReference>
<dbReference type="FunFam" id="3.30.40.10:FF:000047">
    <property type="entry name" value="Roquin-2 isoform 1"/>
    <property type="match status" value="1"/>
</dbReference>
<keyword evidence="4" id="KW-0479">Metal-binding</keyword>
<feature type="domain" description="RING-type" evidence="8">
    <location>
        <begin position="22"/>
        <end position="62"/>
    </location>
</feature>
<dbReference type="GeneID" id="103508077"/>
<sequence length="473" mass="52615">MIIKEGIRVRIQAPQWTEFLSCPICCNQFDNLARSPISLGCSHTICKHCLANLHRKQCPFDQWNVTLDLDSIPVNFALLQLVGVKVPPPSVPPSLHLSPADAQLYLDCKKCIEDLAIYLKPLSGRLLVQGSNPTSCTLSRPMQRKLIGLINCQILEDEGRGRAMRAARSIGERAVTELNLQHQNPQQLSANLWAAVRARGCQFLGPAMQEEVLKLVLLALEDGSALSRKVLVMFVVQRLEPHFPQASKTSIGHVVQLLYRASCFKVSKREGDSSLMQLKEEFRTYESLRREHDAQIVEIATEAGLRIAPDQWSSLLYGDASRKSHMQSIIDKLQNPQSFAQSVQELVIALQRTGDPGNLANLRGDFFKRRPPGDSNSVLIHSGKYKVRGRIFSCFSTQPLSNSIISISELTGFSWAELLGALEATRHVVSGLLDFVSVHGNRRPPGDSNSVLIHSGKYKVSLCRDLTLHLVTF</sequence>
<dbReference type="GO" id="GO:0003729">
    <property type="term" value="F:mRNA binding"/>
    <property type="evidence" value="ECO:0007669"/>
    <property type="project" value="TreeGrafter"/>
</dbReference>
<dbReference type="SMART" id="SM00184">
    <property type="entry name" value="RING"/>
    <property type="match status" value="1"/>
</dbReference>
<proteinExistence type="predicted"/>
<dbReference type="GO" id="GO:0035613">
    <property type="term" value="F:RNA stem-loop binding"/>
    <property type="evidence" value="ECO:0007669"/>
    <property type="project" value="TreeGrafter"/>
</dbReference>
<keyword evidence="3" id="KW-0808">Transferase</keyword>
<dbReference type="InterPro" id="IPR013083">
    <property type="entry name" value="Znf_RING/FYVE/PHD"/>
</dbReference>
<dbReference type="PROSITE" id="PS50089">
    <property type="entry name" value="ZF_RING_2"/>
    <property type="match status" value="1"/>
</dbReference>
<dbReference type="InterPro" id="IPR041523">
    <property type="entry name" value="ROQ_II"/>
</dbReference>
<protein>
    <recommendedName>
        <fullName evidence="2">RING-type E3 ubiquitin transferase</fullName>
        <ecNumber evidence="2">2.3.2.27</ecNumber>
    </recommendedName>
</protein>
<dbReference type="InterPro" id="IPR001841">
    <property type="entry name" value="Znf_RING"/>
</dbReference>
<dbReference type="PANTHER" id="PTHR13139:SF54">
    <property type="entry name" value="RING-TYPE E3 UBIQUITIN TRANSFERASE"/>
    <property type="match status" value="1"/>
</dbReference>
<reference evidence="10" key="1">
    <citation type="submission" date="2025-08" db="UniProtKB">
        <authorList>
            <consortium name="RefSeq"/>
        </authorList>
    </citation>
    <scope>IDENTIFICATION</scope>
</reference>
<keyword evidence="6" id="KW-0862">Zinc</keyword>
<dbReference type="FunFam" id="1.20.120.1790:FF:000001">
    <property type="entry name" value="roquin-1 isoform X1"/>
    <property type="match status" value="1"/>
</dbReference>
<evidence type="ECO:0000313" key="9">
    <source>
        <dbReference type="Proteomes" id="UP000079169"/>
    </source>
</evidence>
<evidence type="ECO:0000256" key="3">
    <source>
        <dbReference type="ARBA" id="ARBA00022679"/>
    </source>
</evidence>
<dbReference type="STRING" id="121845.A0A3Q0IQQ8"/>
<evidence type="ECO:0000256" key="4">
    <source>
        <dbReference type="ARBA" id="ARBA00022723"/>
    </source>
</evidence>
<evidence type="ECO:0000256" key="1">
    <source>
        <dbReference type="ARBA" id="ARBA00000900"/>
    </source>
</evidence>
<gene>
    <name evidence="10" type="primary">LOC103508077</name>
</gene>
<evidence type="ECO:0000256" key="6">
    <source>
        <dbReference type="ARBA" id="ARBA00022833"/>
    </source>
</evidence>
<evidence type="ECO:0000259" key="8">
    <source>
        <dbReference type="PROSITE" id="PS50089"/>
    </source>
</evidence>
<dbReference type="GO" id="GO:0000209">
    <property type="term" value="P:protein polyubiquitination"/>
    <property type="evidence" value="ECO:0007669"/>
    <property type="project" value="TreeGrafter"/>
</dbReference>
<evidence type="ECO:0000256" key="2">
    <source>
        <dbReference type="ARBA" id="ARBA00012483"/>
    </source>
</evidence>
<dbReference type="AlphaFoldDB" id="A0A3Q0IQQ8"/>
<evidence type="ECO:0000313" key="10">
    <source>
        <dbReference type="RefSeq" id="XP_026678587.1"/>
    </source>
</evidence>
<dbReference type="SUPFAM" id="SSF57850">
    <property type="entry name" value="RING/U-box"/>
    <property type="match status" value="1"/>
</dbReference>
<dbReference type="InterPro" id="IPR052249">
    <property type="entry name" value="Roquin_domain"/>
</dbReference>
<dbReference type="GO" id="GO:0000288">
    <property type="term" value="P:nuclear-transcribed mRNA catabolic process, deadenylation-dependent decay"/>
    <property type="evidence" value="ECO:0007669"/>
    <property type="project" value="TreeGrafter"/>
</dbReference>
<dbReference type="InterPro" id="IPR048575">
    <property type="entry name" value="Roquin_1_2-like_ROQ"/>
</dbReference>
<dbReference type="GO" id="GO:0003725">
    <property type="term" value="F:double-stranded RNA binding"/>
    <property type="evidence" value="ECO:0007669"/>
    <property type="project" value="TreeGrafter"/>
</dbReference>
<accession>A0A3Q0IQQ8</accession>
<dbReference type="Gene3D" id="1.20.120.1790">
    <property type="match status" value="1"/>
</dbReference>
<keyword evidence="9" id="KW-1185">Reference proteome</keyword>
<dbReference type="Proteomes" id="UP000079169">
    <property type="component" value="Unplaced"/>
</dbReference>
<comment type="catalytic activity">
    <reaction evidence="1">
        <text>S-ubiquitinyl-[E2 ubiquitin-conjugating enzyme]-L-cysteine + [acceptor protein]-L-lysine = [E2 ubiquitin-conjugating enzyme]-L-cysteine + N(6)-ubiquitinyl-[acceptor protein]-L-lysine.</text>
        <dbReference type="EC" id="2.3.2.27"/>
    </reaction>
</comment>